<evidence type="ECO:0000313" key="4">
    <source>
        <dbReference type="Proteomes" id="UP001346869"/>
    </source>
</evidence>
<keyword evidence="1" id="KW-0472">Membrane</keyword>
<feature type="signal peptide" evidence="2">
    <location>
        <begin position="1"/>
        <end position="22"/>
    </location>
</feature>
<dbReference type="AlphaFoldDB" id="A0AAN7WTN5"/>
<protein>
    <submittedName>
        <fullName evidence="3">Uncharacterized protein</fullName>
    </submittedName>
</protein>
<keyword evidence="2" id="KW-0732">Signal</keyword>
<accession>A0AAN7WTN5</accession>
<dbReference type="EMBL" id="JAUZQC010000025">
    <property type="protein sequence ID" value="KAK5848229.1"/>
    <property type="molecule type" value="Genomic_DNA"/>
</dbReference>
<keyword evidence="1" id="KW-0812">Transmembrane</keyword>
<sequence>MKMSFAAKVLLSLLLIVHLSKAQKPSNNTSMLFSAGPQSLVSLLLLSLTVVLSSCIYFWVLRYVCIGCCQPVAVGCESEALADMV</sequence>
<evidence type="ECO:0000256" key="2">
    <source>
        <dbReference type="SAM" id="SignalP"/>
    </source>
</evidence>
<organism evidence="3 4">
    <name type="scientific">Eleginops maclovinus</name>
    <name type="common">Patagonian blennie</name>
    <name type="synonym">Eleginus maclovinus</name>
    <dbReference type="NCBI Taxonomy" id="56733"/>
    <lineage>
        <taxon>Eukaryota</taxon>
        <taxon>Metazoa</taxon>
        <taxon>Chordata</taxon>
        <taxon>Craniata</taxon>
        <taxon>Vertebrata</taxon>
        <taxon>Euteleostomi</taxon>
        <taxon>Actinopterygii</taxon>
        <taxon>Neopterygii</taxon>
        <taxon>Teleostei</taxon>
        <taxon>Neoteleostei</taxon>
        <taxon>Acanthomorphata</taxon>
        <taxon>Eupercaria</taxon>
        <taxon>Perciformes</taxon>
        <taxon>Notothenioidei</taxon>
        <taxon>Eleginopidae</taxon>
        <taxon>Eleginops</taxon>
    </lineage>
</organism>
<reference evidence="3 4" key="1">
    <citation type="journal article" date="2023" name="Genes (Basel)">
        <title>Chromosome-Level Genome Assembly and Circadian Gene Repertoire of the Patagonia Blennie Eleginops maclovinus-The Closest Ancestral Proxy of Antarctic Cryonotothenioids.</title>
        <authorList>
            <person name="Cheng C.C."/>
            <person name="Rivera-Colon A.G."/>
            <person name="Minhas B.F."/>
            <person name="Wilson L."/>
            <person name="Rayamajhi N."/>
            <person name="Vargas-Chacoff L."/>
            <person name="Catchen J.M."/>
        </authorList>
    </citation>
    <scope>NUCLEOTIDE SEQUENCE [LARGE SCALE GENOMIC DNA]</scope>
    <source>
        <strain evidence="3">JMC-PN-2008</strain>
    </source>
</reference>
<gene>
    <name evidence="3" type="ORF">PBY51_005861</name>
</gene>
<comment type="caution">
    <text evidence="3">The sequence shown here is derived from an EMBL/GenBank/DDBJ whole genome shotgun (WGS) entry which is preliminary data.</text>
</comment>
<dbReference type="Proteomes" id="UP001346869">
    <property type="component" value="Unassembled WGS sequence"/>
</dbReference>
<proteinExistence type="predicted"/>
<evidence type="ECO:0000313" key="3">
    <source>
        <dbReference type="EMBL" id="KAK5848229.1"/>
    </source>
</evidence>
<keyword evidence="4" id="KW-1185">Reference proteome</keyword>
<reference evidence="3 4" key="2">
    <citation type="journal article" date="2023" name="Mol. Biol. Evol.">
        <title>Genomics of Secondarily Temperate Adaptation in the Only Non-Antarctic Icefish.</title>
        <authorList>
            <person name="Rivera-Colon A.G."/>
            <person name="Rayamajhi N."/>
            <person name="Minhas B.F."/>
            <person name="Madrigal G."/>
            <person name="Bilyk K.T."/>
            <person name="Yoon V."/>
            <person name="Hune M."/>
            <person name="Gregory S."/>
            <person name="Cheng C.H.C."/>
            <person name="Catchen J.M."/>
        </authorList>
    </citation>
    <scope>NUCLEOTIDE SEQUENCE [LARGE SCALE GENOMIC DNA]</scope>
    <source>
        <strain evidence="3">JMC-PN-2008</strain>
    </source>
</reference>
<feature type="chain" id="PRO_5042903900" evidence="2">
    <location>
        <begin position="23"/>
        <end position="85"/>
    </location>
</feature>
<name>A0AAN7WTN5_ELEMC</name>
<keyword evidence="1" id="KW-1133">Transmembrane helix</keyword>
<evidence type="ECO:0000256" key="1">
    <source>
        <dbReference type="SAM" id="Phobius"/>
    </source>
</evidence>
<feature type="transmembrane region" description="Helical" evidence="1">
    <location>
        <begin position="38"/>
        <end position="60"/>
    </location>
</feature>